<feature type="region of interest" description="Disordered" evidence="2">
    <location>
        <begin position="1"/>
        <end position="44"/>
    </location>
</feature>
<keyword evidence="4" id="KW-1185">Reference proteome</keyword>
<dbReference type="InParanoid" id="A0A0V0QBK0"/>
<dbReference type="EMBL" id="LDAU01000208">
    <property type="protein sequence ID" value="KRW99568.1"/>
    <property type="molecule type" value="Genomic_DNA"/>
</dbReference>
<comment type="caution">
    <text evidence="3">The sequence shown here is derived from an EMBL/GenBank/DDBJ whole genome shotgun (WGS) entry which is preliminary data.</text>
</comment>
<evidence type="ECO:0000313" key="4">
    <source>
        <dbReference type="Proteomes" id="UP000054937"/>
    </source>
</evidence>
<organism evidence="3 4">
    <name type="scientific">Pseudocohnilembus persalinus</name>
    <name type="common">Ciliate</name>
    <dbReference type="NCBI Taxonomy" id="266149"/>
    <lineage>
        <taxon>Eukaryota</taxon>
        <taxon>Sar</taxon>
        <taxon>Alveolata</taxon>
        <taxon>Ciliophora</taxon>
        <taxon>Intramacronucleata</taxon>
        <taxon>Oligohymenophorea</taxon>
        <taxon>Scuticociliatia</taxon>
        <taxon>Philasterida</taxon>
        <taxon>Pseudocohnilembidae</taxon>
        <taxon>Pseudocohnilembus</taxon>
    </lineage>
</organism>
<evidence type="ECO:0000256" key="2">
    <source>
        <dbReference type="SAM" id="MobiDB-lite"/>
    </source>
</evidence>
<evidence type="ECO:0000313" key="3">
    <source>
        <dbReference type="EMBL" id="KRW99568.1"/>
    </source>
</evidence>
<name>A0A0V0QBK0_PSEPJ</name>
<feature type="compositionally biased region" description="Low complexity" evidence="2">
    <location>
        <begin position="26"/>
        <end position="43"/>
    </location>
</feature>
<feature type="coiled-coil region" evidence="1">
    <location>
        <begin position="169"/>
        <end position="196"/>
    </location>
</feature>
<feature type="compositionally biased region" description="Polar residues" evidence="2">
    <location>
        <begin position="13"/>
        <end position="24"/>
    </location>
</feature>
<sequence>MAKKSSVTKDNTENIQTQQTNEDIFQQKQQQQQQQINQQYQHQNQHKDFKNILLTILTQKNESVSNKKLKKHDSLLSPKLQTQYDIFSRKKSSIKQSPPSNFRCPTSRKSPEIFSANNQISPDNCHSSTTQKISPKIENYDYLQYFKQTRKFSDLAPQNFQQDQLLEVVNRTQRILEKYKSNEQEWQEKKIEMQAEINFFKNIIMSQEKINNIIQN</sequence>
<gene>
    <name evidence="3" type="ORF">PPERSA_13148</name>
</gene>
<dbReference type="Proteomes" id="UP000054937">
    <property type="component" value="Unassembled WGS sequence"/>
</dbReference>
<evidence type="ECO:0000256" key="1">
    <source>
        <dbReference type="SAM" id="Coils"/>
    </source>
</evidence>
<protein>
    <submittedName>
        <fullName evidence="3">Uncharacterized protein</fullName>
    </submittedName>
</protein>
<proteinExistence type="predicted"/>
<reference evidence="3 4" key="1">
    <citation type="journal article" date="2015" name="Sci. Rep.">
        <title>Genome of the facultative scuticociliatosis pathogen Pseudocohnilembus persalinus provides insight into its virulence through horizontal gene transfer.</title>
        <authorList>
            <person name="Xiong J."/>
            <person name="Wang G."/>
            <person name="Cheng J."/>
            <person name="Tian M."/>
            <person name="Pan X."/>
            <person name="Warren A."/>
            <person name="Jiang C."/>
            <person name="Yuan D."/>
            <person name="Miao W."/>
        </authorList>
    </citation>
    <scope>NUCLEOTIDE SEQUENCE [LARGE SCALE GENOMIC DNA]</scope>
    <source>
        <strain evidence="3">36N120E</strain>
    </source>
</reference>
<dbReference type="AlphaFoldDB" id="A0A0V0QBK0"/>
<accession>A0A0V0QBK0</accession>
<keyword evidence="1" id="KW-0175">Coiled coil</keyword>